<evidence type="ECO:0000256" key="11">
    <source>
        <dbReference type="SAM" id="Phobius"/>
    </source>
</evidence>
<dbReference type="InterPro" id="IPR002401">
    <property type="entry name" value="Cyt_P450_E_grp-I"/>
</dbReference>
<evidence type="ECO:0008006" key="14">
    <source>
        <dbReference type="Google" id="ProtNLM"/>
    </source>
</evidence>
<comment type="cofactor">
    <cofactor evidence="1">
        <name>heme</name>
        <dbReference type="ChEBI" id="CHEBI:30413"/>
    </cofactor>
</comment>
<keyword evidence="13" id="KW-1185">Reference proteome</keyword>
<evidence type="ECO:0000256" key="3">
    <source>
        <dbReference type="ARBA" id="ARBA00010617"/>
    </source>
</evidence>
<evidence type="ECO:0000256" key="2">
    <source>
        <dbReference type="ARBA" id="ARBA00004167"/>
    </source>
</evidence>
<feature type="non-terminal residue" evidence="12">
    <location>
        <position position="1"/>
    </location>
</feature>
<keyword evidence="7 11" id="KW-1133">Transmembrane helix</keyword>
<evidence type="ECO:0000256" key="9">
    <source>
        <dbReference type="ARBA" id="ARBA00023033"/>
    </source>
</evidence>
<sequence length="516" mass="58969">LYITLDSLHPPLTQTMAAMIVDFQNCSIFILLCFFTFLCYSVFFFFKKTNDLGPSPPSLPIIGHLHHFLSGLPHKAFQKISTKYGPLLHLHIFSFPIVLVSSPTMAHEIFTTHDLNISSRNTPAIDESLLFGPSGFTVAPYGDYVKFIKKLLATKLLRPRAIEKSRGVRAEELKQFYLKVQDKALKKESVEIGKETMKFTNNMICRMSIGRSFSEENGEVETLRELIIKSFALSKQILFVNVLRRPLEMLGLMSLFKKDIMDVSRGFDELLERVLAEHEEKREEDQDMDMMDLLLEACRDENAEYKITRNQIKSLFVEIFLGGTDTSAHTTQWTMAELVNNPNILGRLRDEIDLVVGKERLIQETDLPNLPYLQAVVKEGLRLHPPAPLLVRMFDKKCVIKDFFKVPEKTTLVVNVYGVMRDPDSWEDPNEFKPERFLTSKQEEEKVLKYLPFAAGRRGCPATNVGYIFVGISIGMMVQCFDWSIKEKVSMEEVYAGMSLSMAHPPKCTPVSRLSL</sequence>
<proteinExistence type="inferred from homology"/>
<dbReference type="InterPro" id="IPR051103">
    <property type="entry name" value="Plant_metabolite_P450s"/>
</dbReference>
<dbReference type="Gene3D" id="1.10.630.10">
    <property type="entry name" value="Cytochrome P450"/>
    <property type="match status" value="1"/>
</dbReference>
<evidence type="ECO:0000256" key="8">
    <source>
        <dbReference type="ARBA" id="ARBA00023002"/>
    </source>
</evidence>
<gene>
    <name evidence="12" type="primary">A09p070750.1_BraROA</name>
    <name evidence="12" type="ORF">IGI04_038256</name>
</gene>
<keyword evidence="10 11" id="KW-0472">Membrane</keyword>
<comment type="caution">
    <text evidence="12">The sequence shown here is derived from an EMBL/GenBank/DDBJ whole genome shotgun (WGS) entry which is preliminary data.</text>
</comment>
<feature type="transmembrane region" description="Helical" evidence="11">
    <location>
        <begin position="26"/>
        <end position="46"/>
    </location>
</feature>
<evidence type="ECO:0000256" key="7">
    <source>
        <dbReference type="ARBA" id="ARBA00022989"/>
    </source>
</evidence>
<comment type="subcellular location">
    <subcellularLocation>
        <location evidence="2">Membrane</location>
        <topology evidence="2">Single-pass membrane protein</topology>
    </subcellularLocation>
</comment>
<evidence type="ECO:0000256" key="4">
    <source>
        <dbReference type="ARBA" id="ARBA00022617"/>
    </source>
</evidence>
<comment type="similarity">
    <text evidence="3">Belongs to the cytochrome P450 family.</text>
</comment>
<evidence type="ECO:0000256" key="10">
    <source>
        <dbReference type="ARBA" id="ARBA00023136"/>
    </source>
</evidence>
<accession>A0ABQ7LM03</accession>
<evidence type="ECO:0000256" key="6">
    <source>
        <dbReference type="ARBA" id="ARBA00022723"/>
    </source>
</evidence>
<dbReference type="PANTHER" id="PTHR24298">
    <property type="entry name" value="FLAVONOID 3'-MONOOXYGENASE-RELATED"/>
    <property type="match status" value="1"/>
</dbReference>
<keyword evidence="4" id="KW-0349">Heme</keyword>
<keyword evidence="9" id="KW-0503">Monooxygenase</keyword>
<name>A0ABQ7LM03_BRACM</name>
<keyword evidence="8" id="KW-0560">Oxidoreductase</keyword>
<dbReference type="CDD" id="cd20655">
    <property type="entry name" value="CYP93"/>
    <property type="match status" value="1"/>
</dbReference>
<dbReference type="PRINTS" id="PR00463">
    <property type="entry name" value="EP450I"/>
</dbReference>
<dbReference type="Proteomes" id="UP000823674">
    <property type="component" value="Chromosome A09"/>
</dbReference>
<protein>
    <recommendedName>
        <fullName evidence="14">Cytochrome P450</fullName>
    </recommendedName>
</protein>
<dbReference type="InterPro" id="IPR001128">
    <property type="entry name" value="Cyt_P450"/>
</dbReference>
<keyword evidence="4" id="KW-0408">Iron</keyword>
<dbReference type="InterPro" id="IPR036396">
    <property type="entry name" value="Cyt_P450_sf"/>
</dbReference>
<dbReference type="EMBL" id="JADBGQ010000008">
    <property type="protein sequence ID" value="KAG5386786.1"/>
    <property type="molecule type" value="Genomic_DNA"/>
</dbReference>
<dbReference type="SUPFAM" id="SSF48264">
    <property type="entry name" value="Cytochrome P450"/>
    <property type="match status" value="1"/>
</dbReference>
<evidence type="ECO:0000256" key="1">
    <source>
        <dbReference type="ARBA" id="ARBA00001971"/>
    </source>
</evidence>
<evidence type="ECO:0000313" key="12">
    <source>
        <dbReference type="EMBL" id="KAG5386786.1"/>
    </source>
</evidence>
<keyword evidence="5 11" id="KW-0812">Transmembrane</keyword>
<keyword evidence="6" id="KW-0479">Metal-binding</keyword>
<dbReference type="PANTHER" id="PTHR24298:SF882">
    <property type="entry name" value="CYTOCHROME P450, FAMILY 705, SUBFAMILY A, POLYPEPTIDE 18-RELATED"/>
    <property type="match status" value="1"/>
</dbReference>
<organism evidence="12 13">
    <name type="scientific">Brassica rapa subsp. trilocularis</name>
    <dbReference type="NCBI Taxonomy" id="1813537"/>
    <lineage>
        <taxon>Eukaryota</taxon>
        <taxon>Viridiplantae</taxon>
        <taxon>Streptophyta</taxon>
        <taxon>Embryophyta</taxon>
        <taxon>Tracheophyta</taxon>
        <taxon>Spermatophyta</taxon>
        <taxon>Magnoliopsida</taxon>
        <taxon>eudicotyledons</taxon>
        <taxon>Gunneridae</taxon>
        <taxon>Pentapetalae</taxon>
        <taxon>rosids</taxon>
        <taxon>malvids</taxon>
        <taxon>Brassicales</taxon>
        <taxon>Brassicaceae</taxon>
        <taxon>Brassiceae</taxon>
        <taxon>Brassica</taxon>
    </lineage>
</organism>
<dbReference type="PRINTS" id="PR00385">
    <property type="entry name" value="P450"/>
</dbReference>
<reference evidence="12 13" key="1">
    <citation type="submission" date="2021-03" db="EMBL/GenBank/DDBJ databases">
        <authorList>
            <person name="King G.J."/>
            <person name="Bancroft I."/>
            <person name="Baten A."/>
            <person name="Bloomfield J."/>
            <person name="Borpatragohain P."/>
            <person name="He Z."/>
            <person name="Irish N."/>
            <person name="Irwin J."/>
            <person name="Liu K."/>
            <person name="Mauleon R.P."/>
            <person name="Moore J."/>
            <person name="Morris R."/>
            <person name="Ostergaard L."/>
            <person name="Wang B."/>
            <person name="Wells R."/>
        </authorList>
    </citation>
    <scope>NUCLEOTIDE SEQUENCE [LARGE SCALE GENOMIC DNA]</scope>
    <source>
        <strain evidence="12">R-o-18</strain>
        <tissue evidence="12">Leaf</tissue>
    </source>
</reference>
<evidence type="ECO:0000256" key="5">
    <source>
        <dbReference type="ARBA" id="ARBA00022692"/>
    </source>
</evidence>
<dbReference type="Pfam" id="PF00067">
    <property type="entry name" value="p450"/>
    <property type="match status" value="1"/>
</dbReference>
<evidence type="ECO:0000313" key="13">
    <source>
        <dbReference type="Proteomes" id="UP000823674"/>
    </source>
</evidence>